<sequence>MHCSSGYEYKLLLKDREKQSLHLGVLRKVPKERRNRFPVVFIRDFCKGRSNRQRMFLPILHFVAFEKLGNVMLEAFKRQQMQSLNDIYNLSVTFLQERLSITLLSLLLFSTSDHFSSIHPAETVDIVTCDQSVSKPYTMKGKEFNGHAMHRYLASSAESGYPTNDASKQAAQRFSMYINTTAYSHWNSKKHFQSRMSNKMPSEDLLYSAAGSPTKVQYEGRTTLSSWYPSSQQSSAANSPPRGHPAPGLKSCTTRGHKGFRFFASGMVQVVALTESICWKVVAITVDSSADVGLVIYKKPVSTSGYEKRKDNNPPLCDQKIQNNRQNMSSYTIGEVSQLAKLRKYDLLFIVEANLIRNFEQGFTKKRFLRRRTPPPPSSASSTASTASSKSPKCRSYLGSIPVKGIGRSLFSLGSLYCDMSDGHIHPTSLEEDSGAAFCSFEDSSTSPVMENLNEDENCANNVILVEDNTLDNEVHEEENNPFEKKGRKRTSEVWKDFEEISLPDGTKKYQCKSCKTKFTIHASGVTSHLRWHMNSCLLRRVTIGQEKRQKTLSFETIGSDSGMSLGTFSYDQAKVREAASHMILYHEYPFNKMEHVLFNKFMRTATPYWQKISRATAKNDCVSTYQIQKKKLKTSLRGVHRIGLTTDLWKSTTQKIQYMVVTGHFIDDNWKLLKRVLNFCNVPPPHNGVIVADALYKSIVDWGIENKVSSITVDNATYNDVALRNLKATFELLNKKMLFDGAALDPRYKMKLIDCCFPEIYTAFEAAENSSVVLDSLHELYKEYVAVYSLANIEQNSSSKEVGNSGVASHGSKKMGSGRSKFDSFVRKLTPFNR</sequence>
<organism evidence="1 2">
    <name type="scientific">Vaccinium darrowii</name>
    <dbReference type="NCBI Taxonomy" id="229202"/>
    <lineage>
        <taxon>Eukaryota</taxon>
        <taxon>Viridiplantae</taxon>
        <taxon>Streptophyta</taxon>
        <taxon>Embryophyta</taxon>
        <taxon>Tracheophyta</taxon>
        <taxon>Spermatophyta</taxon>
        <taxon>Magnoliopsida</taxon>
        <taxon>eudicotyledons</taxon>
        <taxon>Gunneridae</taxon>
        <taxon>Pentapetalae</taxon>
        <taxon>asterids</taxon>
        <taxon>Ericales</taxon>
        <taxon>Ericaceae</taxon>
        <taxon>Vaccinioideae</taxon>
        <taxon>Vaccinieae</taxon>
        <taxon>Vaccinium</taxon>
    </lineage>
</organism>
<proteinExistence type="predicted"/>
<name>A0ACB7XE13_9ERIC</name>
<dbReference type="Proteomes" id="UP000828048">
    <property type="component" value="Chromosome 6"/>
</dbReference>
<evidence type="ECO:0000313" key="1">
    <source>
        <dbReference type="EMBL" id="KAH7838983.1"/>
    </source>
</evidence>
<keyword evidence="2" id="KW-1185">Reference proteome</keyword>
<protein>
    <submittedName>
        <fullName evidence="1">Uncharacterized protein</fullName>
    </submittedName>
</protein>
<evidence type="ECO:0000313" key="2">
    <source>
        <dbReference type="Proteomes" id="UP000828048"/>
    </source>
</evidence>
<accession>A0ACB7XE13</accession>
<dbReference type="EMBL" id="CM037156">
    <property type="protein sequence ID" value="KAH7838983.1"/>
    <property type="molecule type" value="Genomic_DNA"/>
</dbReference>
<gene>
    <name evidence="1" type="ORF">Vadar_033388</name>
</gene>
<comment type="caution">
    <text evidence="1">The sequence shown here is derived from an EMBL/GenBank/DDBJ whole genome shotgun (WGS) entry which is preliminary data.</text>
</comment>
<reference evidence="1 2" key="1">
    <citation type="journal article" date="2021" name="Hortic Res">
        <title>High-quality reference genome and annotation aids understanding of berry development for evergreen blueberry (Vaccinium darrowii).</title>
        <authorList>
            <person name="Yu J."/>
            <person name="Hulse-Kemp A.M."/>
            <person name="Babiker E."/>
            <person name="Staton M."/>
        </authorList>
    </citation>
    <scope>NUCLEOTIDE SEQUENCE [LARGE SCALE GENOMIC DNA]</scope>
    <source>
        <strain evidence="2">cv. NJ 8807/NJ 8810</strain>
        <tissue evidence="1">Young leaf</tissue>
    </source>
</reference>